<feature type="transmembrane region" description="Helical" evidence="7">
    <location>
        <begin position="669"/>
        <end position="690"/>
    </location>
</feature>
<feature type="transmembrane region" description="Helical" evidence="7">
    <location>
        <begin position="482"/>
        <end position="505"/>
    </location>
</feature>
<dbReference type="PANTHER" id="PTHR48109">
    <property type="entry name" value="DIHYDROOROTATE DEHYDROGENASE (QUINONE), MITOCHONDRIAL-RELATED"/>
    <property type="match status" value="1"/>
</dbReference>
<organism evidence="9 10">
    <name type="scientific">Paenibacillus oryzisoli</name>
    <dbReference type="NCBI Taxonomy" id="1850517"/>
    <lineage>
        <taxon>Bacteria</taxon>
        <taxon>Bacillati</taxon>
        <taxon>Bacillota</taxon>
        <taxon>Bacilli</taxon>
        <taxon>Bacillales</taxon>
        <taxon>Paenibacillaceae</taxon>
        <taxon>Paenibacillus</taxon>
    </lineage>
</organism>
<evidence type="ECO:0000259" key="8">
    <source>
        <dbReference type="Pfam" id="PF01180"/>
    </source>
</evidence>
<dbReference type="GO" id="GO:0005737">
    <property type="term" value="C:cytoplasm"/>
    <property type="evidence" value="ECO:0007669"/>
    <property type="project" value="InterPro"/>
</dbReference>
<comment type="caution">
    <text evidence="9">The sequence shown here is derived from an EMBL/GenBank/DDBJ whole genome shotgun (WGS) entry which is preliminary data.</text>
</comment>
<keyword evidence="6" id="KW-0560">Oxidoreductase</keyword>
<dbReference type="GO" id="GO:0006207">
    <property type="term" value="P:'de novo' pyrimidine nucleobase biosynthetic process"/>
    <property type="evidence" value="ECO:0007669"/>
    <property type="project" value="TreeGrafter"/>
</dbReference>
<evidence type="ECO:0000256" key="5">
    <source>
        <dbReference type="ARBA" id="ARBA00022975"/>
    </source>
</evidence>
<comment type="cofactor">
    <cofactor evidence="1">
        <name>FMN</name>
        <dbReference type="ChEBI" id="CHEBI:58210"/>
    </cofactor>
</comment>
<evidence type="ECO:0000256" key="2">
    <source>
        <dbReference type="ARBA" id="ARBA00004725"/>
    </source>
</evidence>
<dbReference type="SUPFAM" id="SSF51395">
    <property type="entry name" value="FMN-linked oxidoreductases"/>
    <property type="match status" value="1"/>
</dbReference>
<comment type="pathway">
    <text evidence="2">Pyrimidine metabolism; UMP biosynthesis via de novo pathway.</text>
</comment>
<dbReference type="Gene3D" id="3.20.20.70">
    <property type="entry name" value="Aldolase class I"/>
    <property type="match status" value="1"/>
</dbReference>
<dbReference type="Pfam" id="PF01180">
    <property type="entry name" value="DHO_dh"/>
    <property type="match status" value="1"/>
</dbReference>
<evidence type="ECO:0000313" key="10">
    <source>
        <dbReference type="Proteomes" id="UP000078454"/>
    </source>
</evidence>
<feature type="transmembrane region" description="Helical" evidence="7">
    <location>
        <begin position="638"/>
        <end position="657"/>
    </location>
</feature>
<dbReference type="PANTHER" id="PTHR48109:SF4">
    <property type="entry name" value="DIHYDROOROTATE DEHYDROGENASE (QUINONE), MITOCHONDRIAL"/>
    <property type="match status" value="1"/>
</dbReference>
<keyword evidence="5" id="KW-0665">Pyrimidine biosynthesis</keyword>
<feature type="transmembrane region" description="Helical" evidence="7">
    <location>
        <begin position="404"/>
        <end position="428"/>
    </location>
</feature>
<keyword evidence="7" id="KW-0472">Membrane</keyword>
<keyword evidence="4" id="KW-0288">FMN</keyword>
<dbReference type="GO" id="GO:0004152">
    <property type="term" value="F:dihydroorotate dehydrogenase activity"/>
    <property type="evidence" value="ECO:0007669"/>
    <property type="project" value="TreeGrafter"/>
</dbReference>
<feature type="transmembrane region" description="Helical" evidence="7">
    <location>
        <begin position="511"/>
        <end position="531"/>
    </location>
</feature>
<feature type="transmembrane region" description="Helical" evidence="7">
    <location>
        <begin position="293"/>
        <end position="313"/>
    </location>
</feature>
<gene>
    <name evidence="9" type="ORF">A8708_31855</name>
</gene>
<name>A0A198AQT8_9BACL</name>
<accession>A0A198AQT8</accession>
<evidence type="ECO:0000256" key="7">
    <source>
        <dbReference type="SAM" id="Phobius"/>
    </source>
</evidence>
<dbReference type="InterPro" id="IPR013785">
    <property type="entry name" value="Aldolase_TIM"/>
</dbReference>
<evidence type="ECO:0000256" key="6">
    <source>
        <dbReference type="ARBA" id="ARBA00023002"/>
    </source>
</evidence>
<dbReference type="InterPro" id="IPR005720">
    <property type="entry name" value="Dihydroorotate_DH_cat"/>
</dbReference>
<feature type="transmembrane region" description="Helical" evidence="7">
    <location>
        <begin position="448"/>
        <end position="470"/>
    </location>
</feature>
<keyword evidence="7" id="KW-0812">Transmembrane</keyword>
<evidence type="ECO:0000256" key="1">
    <source>
        <dbReference type="ARBA" id="ARBA00001917"/>
    </source>
</evidence>
<dbReference type="InterPro" id="IPR050074">
    <property type="entry name" value="DHO_dehydrogenase"/>
</dbReference>
<reference evidence="9 10" key="1">
    <citation type="submission" date="2016-05" db="EMBL/GenBank/DDBJ databases">
        <title>Paenibacillus sp. 1ZS3-15 nov., isolated from the rhizosphere soil.</title>
        <authorList>
            <person name="Zhang X.X."/>
            <person name="Zhang J."/>
        </authorList>
    </citation>
    <scope>NUCLEOTIDE SEQUENCE [LARGE SCALE GENOMIC DNA]</scope>
    <source>
        <strain evidence="9 10">1ZS3-15</strain>
    </source>
</reference>
<evidence type="ECO:0000313" key="9">
    <source>
        <dbReference type="EMBL" id="OAS23637.1"/>
    </source>
</evidence>
<keyword evidence="7" id="KW-1133">Transmembrane helix</keyword>
<keyword evidence="3" id="KW-0285">Flavoprotein</keyword>
<sequence length="703" mass="75535">MPDWSYHTLFKPLLFRLSGRRARDLTLYAIGGLSRIPGGTFVIRTMGHMEMSPLLASELAGVPIACPVGLSGGLDPHGTAHKALAQFGLGFIELGPVTVRAVQSHASITRMAEEEAIVYPDGYENDGADAIAARLLKGTGHRLPHFVRLRPMPGSSPREALSEQRELLTKLAPYAAGFTLDGLAEGWPLDKALAYLTEVRQLAEAAAPGKPVLLVLPPQLPEGELHAVMDTARSFSGVVLGDAQREPGTRRERVGGGAALLSAQLSRVRLLRESLGERCAIVAAGGVHQPQDALALLAAGATSVILHSGLVYAGPGLPKRINEAILYDRISTPAISDNEVPLPDAESNSEEAFPFSVSTATTASVASVATTAPTVSIPSSLSSTGALSARPTPPFWANWGWMSLLGLSMIIGGVLAWFIAATTVLLPYDEDFLGRSRTEISRFNSHLLHFMSHDRITLAGTMISIGIFYYQLAHHGLRYGLHWARTAVISSCVVGFSSFFLYLGYGYFDPFHAAAAIVLLPMFLLTLRGLIDHPSRKPPGLHNDRVWLRAQWGQCCFVILGFGLGIGGLTISFVGITEVFVPSDLTYLNLTSSQLSAWSDAIIPLIAHDRAGFGGALFSLAVAITASALWGVNQGEGWLWWTFLWGGLPGFIAGLYVHAHIGYTDFVHLLPVYIAVLLYIAGLYLTYPYLVGLSSLKKMPTVQ</sequence>
<feature type="transmembrane region" description="Helical" evidence="7">
    <location>
        <begin position="613"/>
        <end position="632"/>
    </location>
</feature>
<feature type="domain" description="Dihydroorotate dehydrogenase catalytic" evidence="8">
    <location>
        <begin position="55"/>
        <end position="325"/>
    </location>
</feature>
<protein>
    <recommendedName>
        <fullName evidence="8">Dihydroorotate dehydrogenase catalytic domain-containing protein</fullName>
    </recommendedName>
</protein>
<dbReference type="STRING" id="1850517.A8708_31855"/>
<dbReference type="AlphaFoldDB" id="A0A198AQT8"/>
<proteinExistence type="predicted"/>
<keyword evidence="10" id="KW-1185">Reference proteome</keyword>
<dbReference type="EMBL" id="LYPB01000038">
    <property type="protein sequence ID" value="OAS23637.1"/>
    <property type="molecule type" value="Genomic_DNA"/>
</dbReference>
<feature type="transmembrane region" description="Helical" evidence="7">
    <location>
        <begin position="552"/>
        <end position="575"/>
    </location>
</feature>
<dbReference type="Proteomes" id="UP000078454">
    <property type="component" value="Unassembled WGS sequence"/>
</dbReference>
<evidence type="ECO:0000256" key="3">
    <source>
        <dbReference type="ARBA" id="ARBA00022630"/>
    </source>
</evidence>
<evidence type="ECO:0000256" key="4">
    <source>
        <dbReference type="ARBA" id="ARBA00022643"/>
    </source>
</evidence>
<dbReference type="GO" id="GO:0009220">
    <property type="term" value="P:pyrimidine ribonucleotide biosynthetic process"/>
    <property type="evidence" value="ECO:0007669"/>
    <property type="project" value="TreeGrafter"/>
</dbReference>